<accession>A0A0C3CN63</accession>
<reference evidence="2" key="2">
    <citation type="submission" date="2015-01" db="EMBL/GenBank/DDBJ databases">
        <title>Evolutionary Origins and Diversification of the Mycorrhizal Mutualists.</title>
        <authorList>
            <consortium name="DOE Joint Genome Institute"/>
            <consortium name="Mycorrhizal Genomics Consortium"/>
            <person name="Kohler A."/>
            <person name="Kuo A."/>
            <person name="Nagy L.G."/>
            <person name="Floudas D."/>
            <person name="Copeland A."/>
            <person name="Barry K.W."/>
            <person name="Cichocki N."/>
            <person name="Veneault-Fourrey C."/>
            <person name="LaButti K."/>
            <person name="Lindquist E.A."/>
            <person name="Lipzen A."/>
            <person name="Lundell T."/>
            <person name="Morin E."/>
            <person name="Murat C."/>
            <person name="Riley R."/>
            <person name="Ohm R."/>
            <person name="Sun H."/>
            <person name="Tunlid A."/>
            <person name="Henrissat B."/>
            <person name="Grigoriev I.V."/>
            <person name="Hibbett D.S."/>
            <person name="Martin F."/>
        </authorList>
    </citation>
    <scope>NUCLEOTIDE SEQUENCE [LARGE SCALE GENOMIC DNA]</scope>
    <source>
        <strain evidence="2">F 1598</strain>
    </source>
</reference>
<evidence type="ECO:0000313" key="2">
    <source>
        <dbReference type="Proteomes" id="UP000054166"/>
    </source>
</evidence>
<dbReference type="InParanoid" id="A0A0C3CN63"/>
<organism evidence="1 2">
    <name type="scientific">Piloderma croceum (strain F 1598)</name>
    <dbReference type="NCBI Taxonomy" id="765440"/>
    <lineage>
        <taxon>Eukaryota</taxon>
        <taxon>Fungi</taxon>
        <taxon>Dikarya</taxon>
        <taxon>Basidiomycota</taxon>
        <taxon>Agaricomycotina</taxon>
        <taxon>Agaricomycetes</taxon>
        <taxon>Agaricomycetidae</taxon>
        <taxon>Atheliales</taxon>
        <taxon>Atheliaceae</taxon>
        <taxon>Piloderma</taxon>
    </lineage>
</organism>
<dbReference type="HOGENOM" id="CLU_2455504_0_0_1"/>
<keyword evidence="2" id="KW-1185">Reference proteome</keyword>
<sequence length="89" mass="9948">MKSGYPSIFVTLQFPLSSLDWPLRVYSHSHADLKDNGFNREVHLTCCFEGAYISLGEQADECCTIFNLSDFITSADLATMTEFSCPLIS</sequence>
<name>A0A0C3CN63_PILCF</name>
<dbReference type="EMBL" id="KN832972">
    <property type="protein sequence ID" value="KIM91092.1"/>
    <property type="molecule type" value="Genomic_DNA"/>
</dbReference>
<proteinExistence type="predicted"/>
<dbReference type="AlphaFoldDB" id="A0A0C3CN63"/>
<dbReference type="Proteomes" id="UP000054166">
    <property type="component" value="Unassembled WGS sequence"/>
</dbReference>
<gene>
    <name evidence="1" type="ORF">PILCRDRAFT_811612</name>
</gene>
<evidence type="ECO:0000313" key="1">
    <source>
        <dbReference type="EMBL" id="KIM91092.1"/>
    </source>
</evidence>
<protein>
    <submittedName>
        <fullName evidence="1">Uncharacterized protein</fullName>
    </submittedName>
</protein>
<reference evidence="1 2" key="1">
    <citation type="submission" date="2014-04" db="EMBL/GenBank/DDBJ databases">
        <authorList>
            <consortium name="DOE Joint Genome Institute"/>
            <person name="Kuo A."/>
            <person name="Tarkka M."/>
            <person name="Buscot F."/>
            <person name="Kohler A."/>
            <person name="Nagy L.G."/>
            <person name="Floudas D."/>
            <person name="Copeland A."/>
            <person name="Barry K.W."/>
            <person name="Cichocki N."/>
            <person name="Veneault-Fourrey C."/>
            <person name="LaButti K."/>
            <person name="Lindquist E.A."/>
            <person name="Lipzen A."/>
            <person name="Lundell T."/>
            <person name="Morin E."/>
            <person name="Murat C."/>
            <person name="Sun H."/>
            <person name="Tunlid A."/>
            <person name="Henrissat B."/>
            <person name="Grigoriev I.V."/>
            <person name="Hibbett D.S."/>
            <person name="Martin F."/>
            <person name="Nordberg H.P."/>
            <person name="Cantor M.N."/>
            <person name="Hua S.X."/>
        </authorList>
    </citation>
    <scope>NUCLEOTIDE SEQUENCE [LARGE SCALE GENOMIC DNA]</scope>
    <source>
        <strain evidence="1 2">F 1598</strain>
    </source>
</reference>